<dbReference type="EMBL" id="FZOG01000002">
    <property type="protein sequence ID" value="SNS22366.1"/>
    <property type="molecule type" value="Genomic_DNA"/>
</dbReference>
<dbReference type="Proteomes" id="UP000242915">
    <property type="component" value="Unassembled WGS sequence"/>
</dbReference>
<organism evidence="1 2">
    <name type="scientific">Pseudomonas segetis</name>
    <dbReference type="NCBI Taxonomy" id="298908"/>
    <lineage>
        <taxon>Bacteria</taxon>
        <taxon>Pseudomonadati</taxon>
        <taxon>Pseudomonadota</taxon>
        <taxon>Gammaproteobacteria</taxon>
        <taxon>Pseudomonadales</taxon>
        <taxon>Pseudomonadaceae</taxon>
        <taxon>Pseudomonas</taxon>
    </lineage>
</organism>
<name>A0A239CQ46_9PSED</name>
<accession>A0A239CQ46</accession>
<gene>
    <name evidence="1" type="ORF">SAMN05216255_1843</name>
</gene>
<protein>
    <submittedName>
        <fullName evidence="1">Uncharacterized protein</fullName>
    </submittedName>
</protein>
<evidence type="ECO:0000313" key="2">
    <source>
        <dbReference type="Proteomes" id="UP000242915"/>
    </source>
</evidence>
<reference evidence="2" key="1">
    <citation type="submission" date="2017-06" db="EMBL/GenBank/DDBJ databases">
        <authorList>
            <person name="Varghese N."/>
            <person name="Submissions S."/>
        </authorList>
    </citation>
    <scope>NUCLEOTIDE SEQUENCE [LARGE SCALE GENOMIC DNA]</scope>
    <source>
        <strain evidence="2">CIP 108523</strain>
    </source>
</reference>
<proteinExistence type="predicted"/>
<keyword evidence="2" id="KW-1185">Reference proteome</keyword>
<dbReference type="AlphaFoldDB" id="A0A239CQ46"/>
<evidence type="ECO:0000313" key="1">
    <source>
        <dbReference type="EMBL" id="SNS22366.1"/>
    </source>
</evidence>
<sequence length="36" mass="4099">MAGLLQAHALTVDMRLDADSQYLQDLYFKAWQQVAS</sequence>